<name>A0ABR9D772_9GAMM</name>
<dbReference type="Proteomes" id="UP000652176">
    <property type="component" value="Unassembled WGS sequence"/>
</dbReference>
<dbReference type="Pfam" id="PF11860">
    <property type="entry name" value="Muramidase"/>
    <property type="match status" value="1"/>
</dbReference>
<dbReference type="InterPro" id="IPR002477">
    <property type="entry name" value="Peptidoglycan-bd-like"/>
</dbReference>
<evidence type="ECO:0000313" key="3">
    <source>
        <dbReference type="EMBL" id="MBD9358616.1"/>
    </source>
</evidence>
<dbReference type="Pfam" id="PF01471">
    <property type="entry name" value="PG_binding_1"/>
    <property type="match status" value="1"/>
</dbReference>
<proteinExistence type="predicted"/>
<feature type="domain" description="Peptidoglycan binding-like" evidence="1">
    <location>
        <begin position="105"/>
        <end position="151"/>
    </location>
</feature>
<comment type="caution">
    <text evidence="3">The sequence shown here is derived from an EMBL/GenBank/DDBJ whole genome shotgun (WGS) entry which is preliminary data.</text>
</comment>
<sequence>MALDRQSALKSASWGIGQVMGTNYKSGGFDEVEATVTTMVNDEDSQLLTMANFIKSNHLDGALQNKNWETFARVYNGANFKDNDYDSRLVSSYAQFKVTLPDLRLRTAQVALLYLGFDLGKIDGLRRRRTSTAIYQFQEKSKLPQTGQLDRIAEDNLLEGRSSLVMQVLEVSLNLTTYKFVLKILFLQVSTICGCDSGLYVKNCFQIITKIVRARKAWNNFMRSFILRSIIVVNLHDR</sequence>
<accession>A0ABR9D772</accession>
<dbReference type="InterPro" id="IPR036365">
    <property type="entry name" value="PGBD-like_sf"/>
</dbReference>
<gene>
    <name evidence="3" type="ORF">IE877_22520</name>
</gene>
<evidence type="ECO:0000259" key="1">
    <source>
        <dbReference type="Pfam" id="PF01471"/>
    </source>
</evidence>
<keyword evidence="4" id="KW-1185">Reference proteome</keyword>
<dbReference type="Gene3D" id="1.10.101.10">
    <property type="entry name" value="PGBD-like superfamily/PGBD"/>
    <property type="match status" value="1"/>
</dbReference>
<feature type="domain" description="N-acetylmuramidase" evidence="2">
    <location>
        <begin position="1"/>
        <end position="97"/>
    </location>
</feature>
<dbReference type="SUPFAM" id="SSF47090">
    <property type="entry name" value="PGBD-like"/>
    <property type="match status" value="1"/>
</dbReference>
<evidence type="ECO:0000313" key="4">
    <source>
        <dbReference type="Proteomes" id="UP000652176"/>
    </source>
</evidence>
<protein>
    <submittedName>
        <fullName evidence="3">DUF3380 domain-containing protein</fullName>
    </submittedName>
</protein>
<dbReference type="EMBL" id="JACXSS010000001">
    <property type="protein sequence ID" value="MBD9358616.1"/>
    <property type="molecule type" value="Genomic_DNA"/>
</dbReference>
<reference evidence="3 4" key="1">
    <citation type="submission" date="2020-09" db="EMBL/GenBank/DDBJ databases">
        <title>Methylomonas albis sp. nov. and Methylomonas fluvii sp. nov.: Two cold-adapted methanotrophs from the River Elbe and an amended description of Methylovulum psychrotolerans strain Eb1.</title>
        <authorList>
            <person name="Bussmann I.K."/>
            <person name="Klings K.-W."/>
            <person name="Warnstedt J."/>
            <person name="Hoppert M."/>
            <person name="Saborowski A."/>
            <person name="Horn F."/>
            <person name="Liebner S."/>
        </authorList>
    </citation>
    <scope>NUCLEOTIDE SEQUENCE [LARGE SCALE GENOMIC DNA]</scope>
    <source>
        <strain evidence="3 4">EbA</strain>
    </source>
</reference>
<organism evidence="3 4">
    <name type="scientific">Methylomonas albis</name>
    <dbReference type="NCBI Taxonomy" id="1854563"/>
    <lineage>
        <taxon>Bacteria</taxon>
        <taxon>Pseudomonadati</taxon>
        <taxon>Pseudomonadota</taxon>
        <taxon>Gammaproteobacteria</taxon>
        <taxon>Methylococcales</taxon>
        <taxon>Methylococcaceae</taxon>
        <taxon>Methylomonas</taxon>
    </lineage>
</organism>
<evidence type="ECO:0000259" key="2">
    <source>
        <dbReference type="Pfam" id="PF11860"/>
    </source>
</evidence>
<dbReference type="InterPro" id="IPR036366">
    <property type="entry name" value="PGBDSf"/>
</dbReference>
<dbReference type="InterPro" id="IPR024408">
    <property type="entry name" value="Muramidase"/>
</dbReference>